<feature type="compositionally biased region" description="Polar residues" evidence="1">
    <location>
        <begin position="405"/>
        <end position="414"/>
    </location>
</feature>
<proteinExistence type="predicted"/>
<feature type="region of interest" description="Disordered" evidence="1">
    <location>
        <begin position="128"/>
        <end position="200"/>
    </location>
</feature>
<feature type="compositionally biased region" description="Acidic residues" evidence="1">
    <location>
        <begin position="347"/>
        <end position="358"/>
    </location>
</feature>
<evidence type="ECO:0000313" key="2">
    <source>
        <dbReference type="EMBL" id="KAK7677954.1"/>
    </source>
</evidence>
<dbReference type="AlphaFoldDB" id="A0AAW0FET0"/>
<dbReference type="PANTHER" id="PTHR47789:SF1">
    <property type="entry name" value="LAS SEVENTEEN-BINDING PROTEIN 5"/>
    <property type="match status" value="1"/>
</dbReference>
<name>A0AAW0FET0_9APHY</name>
<evidence type="ECO:0000313" key="3">
    <source>
        <dbReference type="Proteomes" id="UP001385951"/>
    </source>
</evidence>
<feature type="compositionally biased region" description="Basic residues" evidence="1">
    <location>
        <begin position="186"/>
        <end position="197"/>
    </location>
</feature>
<dbReference type="SUPFAM" id="SSF48464">
    <property type="entry name" value="ENTH/VHS domain"/>
    <property type="match status" value="1"/>
</dbReference>
<dbReference type="Proteomes" id="UP001385951">
    <property type="component" value="Unassembled WGS sequence"/>
</dbReference>
<gene>
    <name evidence="2" type="ORF">QCA50_019035</name>
</gene>
<comment type="caution">
    <text evidence="2">The sequence shown here is derived from an EMBL/GenBank/DDBJ whole genome shotgun (WGS) entry which is preliminary data.</text>
</comment>
<feature type="compositionally biased region" description="Basic and acidic residues" evidence="1">
    <location>
        <begin position="174"/>
        <end position="185"/>
    </location>
</feature>
<dbReference type="GO" id="GO:0006897">
    <property type="term" value="P:endocytosis"/>
    <property type="evidence" value="ECO:0007669"/>
    <property type="project" value="InterPro"/>
</dbReference>
<accession>A0AAW0FET0</accession>
<keyword evidence="3" id="KW-1185">Reference proteome</keyword>
<dbReference type="InterPro" id="IPR008942">
    <property type="entry name" value="ENTH_VHS"/>
</dbReference>
<sequence>MPIFGEKPVTSITIKINQLSTPNRNGEIDETLELYLSDLLQLIQIQPSTGAVEAARAIRKNIKYGDSVHQQIGPTVARDDKLLDVLKGIIDGSGRTGIGLSYDRKVQSKVRAMAAGWKHELDGMDGYKTPSANVFESDKDQKASSRRSAPHTPELDKRTPPPRPKTASPYSKNDFADGRAASDKKDKRKKRRRRKTGKNGVIYADEQFKIPQINYKAEAPKIRTVIADCVTHTTALNNLLIALPKDVSPLDDKKTSNEFDKCRSIRRKVLRYLQYVGAGDPEAKSKEVLAMDEEFLGSLIGANEQLVTAFTKFDQACGYNDSNPAPNYDEEDENYDSEGYESYYTDESSDQETVDDESIDTRLGGLNIQEGSSSSLAAKKSPPPPRPAKNTNFNELSEPQKPNFKRTNTNNTVESDPFGDSHAAL</sequence>
<feature type="compositionally biased region" description="Acidic residues" evidence="1">
    <location>
        <begin position="328"/>
        <end position="339"/>
    </location>
</feature>
<dbReference type="EMBL" id="JASBNA010000079">
    <property type="protein sequence ID" value="KAK7677954.1"/>
    <property type="molecule type" value="Genomic_DNA"/>
</dbReference>
<dbReference type="CDD" id="cd14232">
    <property type="entry name" value="GAT_LSB5"/>
    <property type="match status" value="1"/>
</dbReference>
<evidence type="ECO:0000256" key="1">
    <source>
        <dbReference type="SAM" id="MobiDB-lite"/>
    </source>
</evidence>
<dbReference type="SUPFAM" id="SSF89009">
    <property type="entry name" value="GAT-like domain"/>
    <property type="match status" value="1"/>
</dbReference>
<dbReference type="InterPro" id="IPR044103">
    <property type="entry name" value="GAT_LSB5"/>
</dbReference>
<reference evidence="2 3" key="1">
    <citation type="submission" date="2022-09" db="EMBL/GenBank/DDBJ databases">
        <authorList>
            <person name="Palmer J.M."/>
        </authorList>
    </citation>
    <scope>NUCLEOTIDE SEQUENCE [LARGE SCALE GENOMIC DNA]</scope>
    <source>
        <strain evidence="2 3">DSM 7382</strain>
    </source>
</reference>
<dbReference type="GO" id="GO:0030479">
    <property type="term" value="C:actin cortical patch"/>
    <property type="evidence" value="ECO:0007669"/>
    <property type="project" value="TreeGrafter"/>
</dbReference>
<dbReference type="GO" id="GO:0051666">
    <property type="term" value="P:actin cortical patch localization"/>
    <property type="evidence" value="ECO:0007669"/>
    <property type="project" value="TreeGrafter"/>
</dbReference>
<dbReference type="CDD" id="cd16980">
    <property type="entry name" value="VHS_Lsb5"/>
    <property type="match status" value="1"/>
</dbReference>
<dbReference type="InterPro" id="IPR045007">
    <property type="entry name" value="LSB5"/>
</dbReference>
<feature type="region of interest" description="Disordered" evidence="1">
    <location>
        <begin position="318"/>
        <end position="425"/>
    </location>
</feature>
<evidence type="ECO:0008006" key="4">
    <source>
        <dbReference type="Google" id="ProtNLM"/>
    </source>
</evidence>
<protein>
    <recommendedName>
        <fullName evidence="4">LAS seventeen-binding protein 5</fullName>
    </recommendedName>
</protein>
<organism evidence="2 3">
    <name type="scientific">Cerrena zonata</name>
    <dbReference type="NCBI Taxonomy" id="2478898"/>
    <lineage>
        <taxon>Eukaryota</taxon>
        <taxon>Fungi</taxon>
        <taxon>Dikarya</taxon>
        <taxon>Basidiomycota</taxon>
        <taxon>Agaricomycotina</taxon>
        <taxon>Agaricomycetes</taxon>
        <taxon>Polyporales</taxon>
        <taxon>Cerrenaceae</taxon>
        <taxon>Cerrena</taxon>
    </lineage>
</organism>
<dbReference type="GO" id="GO:0007015">
    <property type="term" value="P:actin filament organization"/>
    <property type="evidence" value="ECO:0007669"/>
    <property type="project" value="InterPro"/>
</dbReference>
<dbReference type="PANTHER" id="PTHR47789">
    <property type="entry name" value="LAS SEVENTEEN-BINDING PROTEIN 5"/>
    <property type="match status" value="1"/>
</dbReference>